<evidence type="ECO:0000259" key="1">
    <source>
        <dbReference type="PROSITE" id="PS50995"/>
    </source>
</evidence>
<protein>
    <recommendedName>
        <fullName evidence="1">HTH marR-type domain-containing protein</fullName>
    </recommendedName>
</protein>
<dbReference type="InterPro" id="IPR000835">
    <property type="entry name" value="HTH_MarR-typ"/>
</dbReference>
<reference evidence="3" key="1">
    <citation type="journal article" date="2019" name="Int. J. Syst. Evol. Microbiol.">
        <title>The Global Catalogue of Microorganisms (GCM) 10K type strain sequencing project: providing services to taxonomists for standard genome sequencing and annotation.</title>
        <authorList>
            <consortium name="The Broad Institute Genomics Platform"/>
            <consortium name="The Broad Institute Genome Sequencing Center for Infectious Disease"/>
            <person name="Wu L."/>
            <person name="Ma J."/>
        </authorList>
    </citation>
    <scope>NUCLEOTIDE SEQUENCE [LARGE SCALE GENOMIC DNA]</scope>
    <source>
        <strain evidence="3">JCM 16902</strain>
    </source>
</reference>
<dbReference type="PROSITE" id="PS50995">
    <property type="entry name" value="HTH_MARR_2"/>
    <property type="match status" value="1"/>
</dbReference>
<dbReference type="SMART" id="SM00347">
    <property type="entry name" value="HTH_MARR"/>
    <property type="match status" value="1"/>
</dbReference>
<dbReference type="PANTHER" id="PTHR33164">
    <property type="entry name" value="TRANSCRIPTIONAL REGULATOR, MARR FAMILY"/>
    <property type="match status" value="1"/>
</dbReference>
<organism evidence="2 3">
    <name type="scientific">Kineosporia mesophila</name>
    <dbReference type="NCBI Taxonomy" id="566012"/>
    <lineage>
        <taxon>Bacteria</taxon>
        <taxon>Bacillati</taxon>
        <taxon>Actinomycetota</taxon>
        <taxon>Actinomycetes</taxon>
        <taxon>Kineosporiales</taxon>
        <taxon>Kineosporiaceae</taxon>
        <taxon>Kineosporia</taxon>
    </lineage>
</organism>
<evidence type="ECO:0000313" key="2">
    <source>
        <dbReference type="EMBL" id="GAA3600732.1"/>
    </source>
</evidence>
<accession>A0ABP6Z8Z3</accession>
<evidence type="ECO:0000313" key="3">
    <source>
        <dbReference type="Proteomes" id="UP001501074"/>
    </source>
</evidence>
<dbReference type="InterPro" id="IPR036390">
    <property type="entry name" value="WH_DNA-bd_sf"/>
</dbReference>
<comment type="caution">
    <text evidence="2">The sequence shown here is derived from an EMBL/GenBank/DDBJ whole genome shotgun (WGS) entry which is preliminary data.</text>
</comment>
<feature type="domain" description="HTH marR-type" evidence="1">
    <location>
        <begin position="17"/>
        <end position="153"/>
    </location>
</feature>
<keyword evidence="3" id="KW-1185">Reference proteome</keyword>
<proteinExistence type="predicted"/>
<dbReference type="SUPFAM" id="SSF46785">
    <property type="entry name" value="Winged helix' DNA-binding domain"/>
    <property type="match status" value="1"/>
</dbReference>
<dbReference type="InterPro" id="IPR039422">
    <property type="entry name" value="MarR/SlyA-like"/>
</dbReference>
<dbReference type="Pfam" id="PF12802">
    <property type="entry name" value="MarR_2"/>
    <property type="match status" value="1"/>
</dbReference>
<dbReference type="Proteomes" id="UP001501074">
    <property type="component" value="Unassembled WGS sequence"/>
</dbReference>
<sequence length="164" mass="18099">MNEEVPPFPAVLEPGPRQQALDLLRTYAGEYTELNRRSAQVLDLHVTDVNALVEVLWAERLGEPLSPVRLAERVGLTSGATNALVNRLENAGYVARSREHADRRQVTLRATALARSRTADFYTRPAALLEKAFDALEPQSLTALIGALDVLTTALHDINQELHP</sequence>
<gene>
    <name evidence="2" type="ORF">GCM10022223_15470</name>
</gene>
<dbReference type="Gene3D" id="1.10.10.10">
    <property type="entry name" value="Winged helix-like DNA-binding domain superfamily/Winged helix DNA-binding domain"/>
    <property type="match status" value="1"/>
</dbReference>
<dbReference type="RefSeq" id="WP_231486293.1">
    <property type="nucleotide sequence ID" value="NZ_BAAAZO010000002.1"/>
</dbReference>
<dbReference type="EMBL" id="BAAAZO010000002">
    <property type="protein sequence ID" value="GAA3600732.1"/>
    <property type="molecule type" value="Genomic_DNA"/>
</dbReference>
<dbReference type="PANTHER" id="PTHR33164:SF106">
    <property type="entry name" value="TRANSCRIPTIONAL REGULATORY PROTEIN"/>
    <property type="match status" value="1"/>
</dbReference>
<name>A0ABP6Z8Z3_9ACTN</name>
<dbReference type="InterPro" id="IPR036388">
    <property type="entry name" value="WH-like_DNA-bd_sf"/>
</dbReference>